<dbReference type="AlphaFoldDB" id="A0A917CH24"/>
<keyword evidence="2" id="KW-1185">Reference proteome</keyword>
<evidence type="ECO:0000313" key="1">
    <source>
        <dbReference type="EMBL" id="GGF88263.1"/>
    </source>
</evidence>
<dbReference type="EMBL" id="BMGR01000001">
    <property type="protein sequence ID" value="GGF88263.1"/>
    <property type="molecule type" value="Genomic_DNA"/>
</dbReference>
<dbReference type="Proteomes" id="UP000644756">
    <property type="component" value="Unassembled WGS sequence"/>
</dbReference>
<name>A0A917CH24_9BACL</name>
<dbReference type="Gene3D" id="1.10.287.610">
    <property type="entry name" value="Helix hairpin bin"/>
    <property type="match status" value="1"/>
</dbReference>
<sequence>MGSADITARITHRRRQLYVHSVLYYRFCTSVIDDATFDRWAYELRDLQALYPDESAAAPFADEFAAWDGTTGYDLPWNAWAIAAAERLMRDVPK</sequence>
<protein>
    <recommendedName>
        <fullName evidence="3">NAD-dependent DNA ligase adenylation domain-containing protein</fullName>
    </recommendedName>
</protein>
<gene>
    <name evidence="1" type="ORF">GCM10010916_01960</name>
</gene>
<reference evidence="1" key="1">
    <citation type="journal article" date="2014" name="Int. J. Syst. Evol. Microbiol.">
        <title>Complete genome sequence of Corynebacterium casei LMG S-19264T (=DSM 44701T), isolated from a smear-ripened cheese.</title>
        <authorList>
            <consortium name="US DOE Joint Genome Institute (JGI-PGF)"/>
            <person name="Walter F."/>
            <person name="Albersmeier A."/>
            <person name="Kalinowski J."/>
            <person name="Ruckert C."/>
        </authorList>
    </citation>
    <scope>NUCLEOTIDE SEQUENCE</scope>
    <source>
        <strain evidence="1">CGMCC 1.12987</strain>
    </source>
</reference>
<evidence type="ECO:0008006" key="3">
    <source>
        <dbReference type="Google" id="ProtNLM"/>
    </source>
</evidence>
<accession>A0A917CH24</accession>
<comment type="caution">
    <text evidence="1">The sequence shown here is derived from an EMBL/GenBank/DDBJ whole genome shotgun (WGS) entry which is preliminary data.</text>
</comment>
<evidence type="ECO:0000313" key="2">
    <source>
        <dbReference type="Proteomes" id="UP000644756"/>
    </source>
</evidence>
<dbReference type="Pfam" id="PF22745">
    <property type="entry name" value="Nlig-Ia"/>
    <property type="match status" value="1"/>
</dbReference>
<dbReference type="SUPFAM" id="SSF56091">
    <property type="entry name" value="DNA ligase/mRNA capping enzyme, catalytic domain"/>
    <property type="match status" value="1"/>
</dbReference>
<proteinExistence type="predicted"/>
<organism evidence="1 2">
    <name type="scientific">Paenibacillus abyssi</name>
    <dbReference type="NCBI Taxonomy" id="1340531"/>
    <lineage>
        <taxon>Bacteria</taxon>
        <taxon>Bacillati</taxon>
        <taxon>Bacillota</taxon>
        <taxon>Bacilli</taxon>
        <taxon>Bacillales</taxon>
        <taxon>Paenibacillaceae</taxon>
        <taxon>Paenibacillus</taxon>
    </lineage>
</organism>
<reference evidence="1" key="2">
    <citation type="submission" date="2020-09" db="EMBL/GenBank/DDBJ databases">
        <authorList>
            <person name="Sun Q."/>
            <person name="Zhou Y."/>
        </authorList>
    </citation>
    <scope>NUCLEOTIDE SEQUENCE</scope>
    <source>
        <strain evidence="1">CGMCC 1.12987</strain>
    </source>
</reference>
<dbReference type="RefSeq" id="WP_373289280.1">
    <property type="nucleotide sequence ID" value="NZ_BMGR01000001.1"/>
</dbReference>